<dbReference type="Proteomes" id="UP000515734">
    <property type="component" value="Chromosome"/>
</dbReference>
<gene>
    <name evidence="1" type="ORF">NIIDNTM18_42590</name>
</gene>
<reference evidence="1 2" key="1">
    <citation type="submission" date="2020-07" db="EMBL/GenBank/DDBJ databases">
        <title>Complete genome sequence of Mycolicibacterium litorale like strain isolated from cardiac implantable electronic device infection.</title>
        <authorList>
            <person name="Fukano H."/>
            <person name="Miyama H."/>
            <person name="Hoshino Y."/>
        </authorList>
    </citation>
    <scope>NUCLEOTIDE SEQUENCE [LARGE SCALE GENOMIC DNA]</scope>
    <source>
        <strain evidence="1 2">NIIDNTM18</strain>
    </source>
</reference>
<sequence length="44" mass="4754">MSNTPDDPNWAYNTCCGNCGMGLCYVDQITGEADDGYAWEVSGE</sequence>
<proteinExistence type="predicted"/>
<name>A0A6S6PB81_9MYCO</name>
<evidence type="ECO:0000313" key="1">
    <source>
        <dbReference type="EMBL" id="BCI54981.1"/>
    </source>
</evidence>
<protein>
    <submittedName>
        <fullName evidence="1">Uncharacterized protein</fullName>
    </submittedName>
</protein>
<evidence type="ECO:0000313" key="2">
    <source>
        <dbReference type="Proteomes" id="UP000515734"/>
    </source>
</evidence>
<accession>A0A6S6PB81</accession>
<dbReference type="AlphaFoldDB" id="A0A6S6PB81"/>
<dbReference type="EMBL" id="AP023287">
    <property type="protein sequence ID" value="BCI54981.1"/>
    <property type="molecule type" value="Genomic_DNA"/>
</dbReference>
<organism evidence="1 2">
    <name type="scientific">Mycolicibacterium litorale</name>
    <dbReference type="NCBI Taxonomy" id="758802"/>
    <lineage>
        <taxon>Bacteria</taxon>
        <taxon>Bacillati</taxon>
        <taxon>Actinomycetota</taxon>
        <taxon>Actinomycetes</taxon>
        <taxon>Mycobacteriales</taxon>
        <taxon>Mycobacteriaceae</taxon>
        <taxon>Mycolicibacterium</taxon>
    </lineage>
</organism>